<evidence type="ECO:0000256" key="6">
    <source>
        <dbReference type="ARBA" id="ARBA00011998"/>
    </source>
</evidence>
<keyword evidence="9 14" id="KW-0456">Lyase</keyword>
<evidence type="ECO:0000256" key="7">
    <source>
        <dbReference type="ARBA" id="ARBA00022430"/>
    </source>
</evidence>
<dbReference type="EC" id="4.2.1.33" evidence="6"/>
<comment type="similarity">
    <text evidence="4">Belongs to the LeuD family. LeuD type 1 subfamily.</text>
</comment>
<evidence type="ECO:0000313" key="14">
    <source>
        <dbReference type="EMBL" id="MBC5689312.1"/>
    </source>
</evidence>
<keyword evidence="15" id="KW-1185">Reference proteome</keyword>
<comment type="caution">
    <text evidence="14">The sequence shown here is derived from an EMBL/GenBank/DDBJ whole genome shotgun (WGS) entry which is preliminary data.</text>
</comment>
<dbReference type="NCBIfam" id="TIGR00171">
    <property type="entry name" value="leuD"/>
    <property type="match status" value="1"/>
</dbReference>
<evidence type="ECO:0000256" key="10">
    <source>
        <dbReference type="ARBA" id="ARBA00023304"/>
    </source>
</evidence>
<evidence type="ECO:0000256" key="12">
    <source>
        <dbReference type="ARBA" id="ARBA00033368"/>
    </source>
</evidence>
<accession>A0A923RSG8</accession>
<dbReference type="PANTHER" id="PTHR43345">
    <property type="entry name" value="3-ISOPROPYLMALATE DEHYDRATASE SMALL SUBUNIT 2-RELATED-RELATED"/>
    <property type="match status" value="1"/>
</dbReference>
<dbReference type="RefSeq" id="WP_186875985.1">
    <property type="nucleotide sequence ID" value="NZ_JACOPF010000002.1"/>
</dbReference>
<dbReference type="SUPFAM" id="SSF52016">
    <property type="entry name" value="LeuD/IlvD-like"/>
    <property type="match status" value="1"/>
</dbReference>
<evidence type="ECO:0000256" key="1">
    <source>
        <dbReference type="ARBA" id="ARBA00000491"/>
    </source>
</evidence>
<gene>
    <name evidence="14" type="primary">leuD</name>
    <name evidence="14" type="ORF">H8S37_10330</name>
</gene>
<organism evidence="14 15">
    <name type="scientific">Mediterraneibacter hominis</name>
    <dbReference type="NCBI Taxonomy" id="2763054"/>
    <lineage>
        <taxon>Bacteria</taxon>
        <taxon>Bacillati</taxon>
        <taxon>Bacillota</taxon>
        <taxon>Clostridia</taxon>
        <taxon>Lachnospirales</taxon>
        <taxon>Lachnospiraceae</taxon>
        <taxon>Mediterraneibacter</taxon>
    </lineage>
</organism>
<dbReference type="InterPro" id="IPR000573">
    <property type="entry name" value="AconitaseA/IPMdHydase_ssu_swvl"/>
</dbReference>
<comment type="pathway">
    <text evidence="3">Amino-acid biosynthesis; L-leucine biosynthesis; L-leucine from 3-methyl-2-oxobutanoate: step 2/4.</text>
</comment>
<evidence type="ECO:0000256" key="8">
    <source>
        <dbReference type="ARBA" id="ARBA00022605"/>
    </source>
</evidence>
<dbReference type="InterPro" id="IPR004431">
    <property type="entry name" value="3-IsopropMal_deHydase_ssu"/>
</dbReference>
<protein>
    <recommendedName>
        <fullName evidence="6">3-isopropylmalate dehydratase</fullName>
        <ecNumber evidence="6">4.2.1.33</ecNumber>
    </recommendedName>
    <alternativeName>
        <fullName evidence="11">Alpha-IPM isomerase</fullName>
    </alternativeName>
    <alternativeName>
        <fullName evidence="12">Isopropylmalate isomerase</fullName>
    </alternativeName>
</protein>
<keyword evidence="8" id="KW-0028">Amino-acid biosynthesis</keyword>
<evidence type="ECO:0000259" key="13">
    <source>
        <dbReference type="Pfam" id="PF00694"/>
    </source>
</evidence>
<dbReference type="GO" id="GO:0003861">
    <property type="term" value="F:3-isopropylmalate dehydratase activity"/>
    <property type="evidence" value="ECO:0007669"/>
    <property type="project" value="UniProtKB-EC"/>
</dbReference>
<evidence type="ECO:0000256" key="3">
    <source>
        <dbReference type="ARBA" id="ARBA00004729"/>
    </source>
</evidence>
<evidence type="ECO:0000256" key="9">
    <source>
        <dbReference type="ARBA" id="ARBA00023239"/>
    </source>
</evidence>
<evidence type="ECO:0000256" key="5">
    <source>
        <dbReference type="ARBA" id="ARBA00011271"/>
    </source>
</evidence>
<evidence type="ECO:0000256" key="2">
    <source>
        <dbReference type="ARBA" id="ARBA00002695"/>
    </source>
</evidence>
<dbReference type="GO" id="GO:0009316">
    <property type="term" value="C:3-isopropylmalate dehydratase complex"/>
    <property type="evidence" value="ECO:0007669"/>
    <property type="project" value="InterPro"/>
</dbReference>
<comment type="function">
    <text evidence="2">Catalyzes the isomerization between 2-isopropylmalate and 3-isopropylmalate, via the formation of 2-isopropylmaleate.</text>
</comment>
<keyword evidence="7" id="KW-0432">Leucine biosynthesis</keyword>
<dbReference type="InterPro" id="IPR015928">
    <property type="entry name" value="Aconitase/3IPM_dehydase_swvl"/>
</dbReference>
<evidence type="ECO:0000256" key="4">
    <source>
        <dbReference type="ARBA" id="ARBA00009845"/>
    </source>
</evidence>
<dbReference type="InterPro" id="IPR050075">
    <property type="entry name" value="LeuD"/>
</dbReference>
<dbReference type="Pfam" id="PF00694">
    <property type="entry name" value="Aconitase_C"/>
    <property type="match status" value="1"/>
</dbReference>
<dbReference type="NCBIfam" id="NF002458">
    <property type="entry name" value="PRK01641.1"/>
    <property type="match status" value="1"/>
</dbReference>
<dbReference type="Gene3D" id="3.20.19.10">
    <property type="entry name" value="Aconitase, domain 4"/>
    <property type="match status" value="1"/>
</dbReference>
<evidence type="ECO:0000313" key="15">
    <source>
        <dbReference type="Proteomes" id="UP000652477"/>
    </source>
</evidence>
<name>A0A923RSG8_9FIRM</name>
<dbReference type="AlphaFoldDB" id="A0A923RSG8"/>
<dbReference type="EMBL" id="JACOPF010000002">
    <property type="protein sequence ID" value="MBC5689312.1"/>
    <property type="molecule type" value="Genomic_DNA"/>
</dbReference>
<dbReference type="Proteomes" id="UP000652477">
    <property type="component" value="Unassembled WGS sequence"/>
</dbReference>
<feature type="domain" description="Aconitase A/isopropylmalate dehydratase small subunit swivel" evidence="13">
    <location>
        <begin position="1"/>
        <end position="126"/>
    </location>
</feature>
<reference evidence="14" key="1">
    <citation type="submission" date="2020-08" db="EMBL/GenBank/DDBJ databases">
        <title>Genome public.</title>
        <authorList>
            <person name="Liu C."/>
            <person name="Sun Q."/>
        </authorList>
    </citation>
    <scope>NUCLEOTIDE SEQUENCE</scope>
    <source>
        <strain evidence="14">NSJ-55</strain>
    </source>
</reference>
<comment type="catalytic activity">
    <reaction evidence="1">
        <text>(2R,3S)-3-isopropylmalate = (2S)-2-isopropylmalate</text>
        <dbReference type="Rhea" id="RHEA:32287"/>
        <dbReference type="ChEBI" id="CHEBI:1178"/>
        <dbReference type="ChEBI" id="CHEBI:35121"/>
        <dbReference type="EC" id="4.2.1.33"/>
    </reaction>
</comment>
<comment type="subunit">
    <text evidence="5">Heterodimer of LeuC and LeuD.</text>
</comment>
<dbReference type="GO" id="GO:0009098">
    <property type="term" value="P:L-leucine biosynthetic process"/>
    <property type="evidence" value="ECO:0007669"/>
    <property type="project" value="UniProtKB-KW"/>
</dbReference>
<proteinExistence type="inferred from homology"/>
<keyword evidence="10" id="KW-0100">Branched-chain amino acid biosynthesis</keyword>
<evidence type="ECO:0000256" key="11">
    <source>
        <dbReference type="ARBA" id="ARBA00031631"/>
    </source>
</evidence>
<dbReference type="PANTHER" id="PTHR43345:SF5">
    <property type="entry name" value="3-ISOPROPYLMALATE DEHYDRATASE SMALL SUBUNIT"/>
    <property type="match status" value="1"/>
</dbReference>
<sequence length="207" mass="23854">MEKLTVLKGKAVPWLVSNVDTDTITPMKRLLLNMDELEKYSFEPYRFLDGDGDKGELNKAFPLNQVEYQDAKIMITGVNFGCGSSRETAPEAIRRCGIRCLIGSSFGGIFQKNCFQQGVLPITFPEDTIEKLAKQAETQGEFIVDLERQKVVAPDMLEYDFQIEKSRKDSLLYGMDDVDMTLRKKDRILQFFEKDLETRPWLYNEVR</sequence>